<name>A0A426DQH1_9FIRM</name>
<dbReference type="NCBIfam" id="NF033819">
    <property type="entry name" value="IS66_TnpB"/>
    <property type="match status" value="1"/>
</dbReference>
<reference evidence="1" key="1">
    <citation type="submission" date="2018-10" db="EMBL/GenBank/DDBJ databases">
        <title>Schaedlerella arabinophila gen. nov. sp. nov., isolated from the mouse intestinal tract and comparative analysis with the genome of the closely related altered Schaedler flora strain ASF502.</title>
        <authorList>
            <person name="Miyake S."/>
            <person name="Soh M."/>
            <person name="Seedorf H."/>
        </authorList>
    </citation>
    <scope>NUCLEOTIDE SEQUENCE [LARGE SCALE GENOMIC DNA]</scope>
    <source>
        <strain evidence="1">DSM 106076</strain>
    </source>
</reference>
<dbReference type="RefSeq" id="WP_125130282.1">
    <property type="nucleotide sequence ID" value="NZ_RHJS01000002.1"/>
</dbReference>
<proteinExistence type="predicted"/>
<dbReference type="PANTHER" id="PTHR36455">
    <property type="match status" value="1"/>
</dbReference>
<dbReference type="InterPro" id="IPR008878">
    <property type="entry name" value="Transposase_IS66_Orf2"/>
</dbReference>
<dbReference type="EMBL" id="RHJS01000002">
    <property type="protein sequence ID" value="RRK34984.1"/>
    <property type="molecule type" value="Genomic_DNA"/>
</dbReference>
<sequence>MLTENGFTFSRLILATGRSDLRKGIDGLAAMVRFKYGLDPLEKDTLFLFCGTRRDRIKGLLWIGDRFILLYIRLAEGCFLWPRTAQEARSITTEEFKRLMDGFSIDPSVGPKRIPLVNDPKSRWKR</sequence>
<dbReference type="Proteomes" id="UP000274920">
    <property type="component" value="Unassembled WGS sequence"/>
</dbReference>
<dbReference type="PANTHER" id="PTHR36455:SF1">
    <property type="entry name" value="BLR8292 PROTEIN"/>
    <property type="match status" value="1"/>
</dbReference>
<dbReference type="Pfam" id="PF05717">
    <property type="entry name" value="TnpB_IS66"/>
    <property type="match status" value="1"/>
</dbReference>
<gene>
    <name evidence="1" type="ORF">EBB54_29345</name>
</gene>
<accession>A0A426DQH1</accession>
<keyword evidence="2" id="KW-1185">Reference proteome</keyword>
<evidence type="ECO:0000313" key="1">
    <source>
        <dbReference type="EMBL" id="RRK34984.1"/>
    </source>
</evidence>
<comment type="caution">
    <text evidence="1">The sequence shown here is derived from an EMBL/GenBank/DDBJ whole genome shotgun (WGS) entry which is preliminary data.</text>
</comment>
<dbReference type="AlphaFoldDB" id="A0A426DQH1"/>
<organism evidence="1 2">
    <name type="scientific">Schaedlerella arabinosiphila</name>
    <dbReference type="NCBI Taxonomy" id="2044587"/>
    <lineage>
        <taxon>Bacteria</taxon>
        <taxon>Bacillati</taxon>
        <taxon>Bacillota</taxon>
        <taxon>Clostridia</taxon>
        <taxon>Lachnospirales</taxon>
        <taxon>Lachnospiraceae</taxon>
        <taxon>Schaedlerella</taxon>
    </lineage>
</organism>
<evidence type="ECO:0000313" key="2">
    <source>
        <dbReference type="Proteomes" id="UP000274920"/>
    </source>
</evidence>
<protein>
    <submittedName>
        <fullName evidence="1">Transposase</fullName>
    </submittedName>
</protein>